<comment type="catalytic activity">
    <reaction evidence="7">
        <text>L-homocysteine + H2O = 2-oxobutanoate + hydrogen sulfide + NH4(+) + H(+)</text>
        <dbReference type="Rhea" id="RHEA:14501"/>
        <dbReference type="ChEBI" id="CHEBI:15377"/>
        <dbReference type="ChEBI" id="CHEBI:15378"/>
        <dbReference type="ChEBI" id="CHEBI:16763"/>
        <dbReference type="ChEBI" id="CHEBI:28938"/>
        <dbReference type="ChEBI" id="CHEBI:29919"/>
        <dbReference type="ChEBI" id="CHEBI:58199"/>
        <dbReference type="EC" id="4.4.1.2"/>
    </reaction>
    <physiologicalReaction direction="left-to-right" evidence="7">
        <dbReference type="Rhea" id="RHEA:14502"/>
    </physiologicalReaction>
</comment>
<dbReference type="GO" id="GO:0018826">
    <property type="term" value="F:methionine gamma-lyase activity"/>
    <property type="evidence" value="ECO:0007669"/>
    <property type="project" value="UniProtKB-EC"/>
</dbReference>
<dbReference type="InterPro" id="IPR015422">
    <property type="entry name" value="PyrdxlP-dep_Trfase_small"/>
</dbReference>
<evidence type="ECO:0000256" key="2">
    <source>
        <dbReference type="ARBA" id="ARBA00009077"/>
    </source>
</evidence>
<dbReference type="Proteomes" id="UP000183190">
    <property type="component" value="Unassembled WGS sequence"/>
</dbReference>
<evidence type="ECO:0000313" key="12">
    <source>
        <dbReference type="Proteomes" id="UP000183190"/>
    </source>
</evidence>
<evidence type="ECO:0000256" key="7">
    <source>
        <dbReference type="ARBA" id="ARBA00048780"/>
    </source>
</evidence>
<evidence type="ECO:0000256" key="9">
    <source>
        <dbReference type="PIRSR" id="PIRSR001434-2"/>
    </source>
</evidence>
<dbReference type="GO" id="GO:0047982">
    <property type="term" value="F:homocysteine desulfhydrase activity"/>
    <property type="evidence" value="ECO:0007669"/>
    <property type="project" value="UniProtKB-EC"/>
</dbReference>
<dbReference type="FunFam" id="3.40.640.10:FF:000046">
    <property type="entry name" value="Cystathionine gamma-lyase"/>
    <property type="match status" value="1"/>
</dbReference>
<keyword evidence="3" id="KW-0808">Transferase</keyword>
<dbReference type="Gene3D" id="3.40.640.10">
    <property type="entry name" value="Type I PLP-dependent aspartate aminotransferase-like (Major domain)"/>
    <property type="match status" value="1"/>
</dbReference>
<dbReference type="PANTHER" id="PTHR43797">
    <property type="entry name" value="HOMOCYSTEINE/CYSTEINE SYNTHASE"/>
    <property type="match status" value="1"/>
</dbReference>
<dbReference type="PIRSF" id="PIRSF001434">
    <property type="entry name" value="CGS"/>
    <property type="match status" value="1"/>
</dbReference>
<dbReference type="EC" id="4.4.1.2" evidence="5"/>
<dbReference type="GO" id="GO:0003961">
    <property type="term" value="F:O-acetylhomoserine aminocarboxypropyltransferase activity"/>
    <property type="evidence" value="ECO:0007669"/>
    <property type="project" value="TreeGrafter"/>
</dbReference>
<proteinExistence type="inferred from homology"/>
<name>A0A1H6J2J2_RUMFL</name>
<dbReference type="GO" id="GO:0006535">
    <property type="term" value="P:cysteine biosynthetic process from serine"/>
    <property type="evidence" value="ECO:0007669"/>
    <property type="project" value="TreeGrafter"/>
</dbReference>
<dbReference type="SUPFAM" id="SSF53383">
    <property type="entry name" value="PLP-dependent transferases"/>
    <property type="match status" value="1"/>
</dbReference>
<dbReference type="GO" id="GO:0071269">
    <property type="term" value="P:L-homocysteine biosynthetic process"/>
    <property type="evidence" value="ECO:0007669"/>
    <property type="project" value="TreeGrafter"/>
</dbReference>
<dbReference type="Gene3D" id="3.90.1150.10">
    <property type="entry name" value="Aspartate Aminotransferase, domain 1"/>
    <property type="match status" value="1"/>
</dbReference>
<evidence type="ECO:0000313" key="11">
    <source>
        <dbReference type="EMBL" id="SEH52975.1"/>
    </source>
</evidence>
<dbReference type="CDD" id="cd00614">
    <property type="entry name" value="CGS_like"/>
    <property type="match status" value="1"/>
</dbReference>
<dbReference type="InterPro" id="IPR015424">
    <property type="entry name" value="PyrdxlP-dep_Trfase"/>
</dbReference>
<dbReference type="InterPro" id="IPR000277">
    <property type="entry name" value="Cys/Met-Metab_PyrdxlP-dep_enz"/>
</dbReference>
<comment type="similarity">
    <text evidence="2 10">Belongs to the trans-sulfuration enzymes family.</text>
</comment>
<evidence type="ECO:0000256" key="4">
    <source>
        <dbReference type="ARBA" id="ARBA00022898"/>
    </source>
</evidence>
<dbReference type="InterPro" id="IPR006235">
    <property type="entry name" value="OAc-hSer/O-AcSer_sulfhydrylase"/>
</dbReference>
<dbReference type="Pfam" id="PF01053">
    <property type="entry name" value="Cys_Met_Meta_PP"/>
    <property type="match status" value="1"/>
</dbReference>
<dbReference type="InterPro" id="IPR015421">
    <property type="entry name" value="PyrdxlP-dep_Trfase_major"/>
</dbReference>
<dbReference type="GO" id="GO:0019346">
    <property type="term" value="P:transsulfuration"/>
    <property type="evidence" value="ECO:0007669"/>
    <property type="project" value="InterPro"/>
</dbReference>
<keyword evidence="4 9" id="KW-0663">Pyridoxal phosphate</keyword>
<dbReference type="GO" id="GO:0005737">
    <property type="term" value="C:cytoplasm"/>
    <property type="evidence" value="ECO:0007669"/>
    <property type="project" value="TreeGrafter"/>
</dbReference>
<dbReference type="EMBL" id="FNWV01000003">
    <property type="protein sequence ID" value="SEH52975.1"/>
    <property type="molecule type" value="Genomic_DNA"/>
</dbReference>
<reference evidence="11 12" key="1">
    <citation type="submission" date="2016-10" db="EMBL/GenBank/DDBJ databases">
        <authorList>
            <person name="de Groot N.N."/>
        </authorList>
    </citation>
    <scope>NUCLEOTIDE SEQUENCE [LARGE SCALE GENOMIC DNA]</scope>
    <source>
        <strain evidence="11 12">YAD2003</strain>
    </source>
</reference>
<protein>
    <recommendedName>
        <fullName evidence="5">homocysteine desulfhydrase</fullName>
        <ecNumber evidence="5">4.4.1.2</ecNumber>
    </recommendedName>
    <alternativeName>
        <fullName evidence="6">Homocysteine desulfhydrase</fullName>
    </alternativeName>
</protein>
<evidence type="ECO:0000256" key="5">
    <source>
        <dbReference type="ARBA" id="ARBA00047175"/>
    </source>
</evidence>
<dbReference type="PANTHER" id="PTHR43797:SF2">
    <property type="entry name" value="HOMOCYSTEINE_CYSTEINE SYNTHASE"/>
    <property type="match status" value="1"/>
</dbReference>
<sequence>MYRPVSYFFTNSGDTMKFNTSLLHNAKFNGEDRGATLPPLYQVSAFACESAEQLEKVFNNKAAGFSYTRVGNPTVSAFENRIAALEGGIGAVACSSGMAAITAVLLNILRSGDEVLVSTGLFGGTIDLFNDLKAFGITAHFLEAITYENVTAAANENTKAVFTELIGNPKLDVVDLDSVSKACKEKGIPLIVDSTTATPYIINPLKHGADIVVHSSSKYINGGGNSISGVIVDGGKFKWDIKRYPSFEPYAKFGPFAFVSKLRNGLWRNTGGCLSPFNAFMNIVGLETLGLRMERCCGNALKLAEFFESLDNIEVNYPALPSSPYYELTQSELSGKGGAIVTIRAGSKEKAFKLMDSIEFASVATNIGDVRTLVIHPASTIYTHNTEQQRISAGVYDDTIRISVGIEDIDDLIEDFRQAIESL</sequence>
<feature type="modified residue" description="N6-(pyridoxal phosphate)lysine" evidence="9">
    <location>
        <position position="218"/>
    </location>
</feature>
<comment type="catalytic activity">
    <reaction evidence="8">
        <text>L-methionine + H2O = methanethiol + 2-oxobutanoate + NH4(+)</text>
        <dbReference type="Rhea" id="RHEA:23800"/>
        <dbReference type="ChEBI" id="CHEBI:15377"/>
        <dbReference type="ChEBI" id="CHEBI:16007"/>
        <dbReference type="ChEBI" id="CHEBI:16763"/>
        <dbReference type="ChEBI" id="CHEBI:28938"/>
        <dbReference type="ChEBI" id="CHEBI:57844"/>
        <dbReference type="EC" id="4.4.1.11"/>
    </reaction>
    <physiologicalReaction direction="left-to-right" evidence="8">
        <dbReference type="Rhea" id="RHEA:23801"/>
    </physiologicalReaction>
</comment>
<organism evidence="11 12">
    <name type="scientific">Ruminococcus flavefaciens</name>
    <dbReference type="NCBI Taxonomy" id="1265"/>
    <lineage>
        <taxon>Bacteria</taxon>
        <taxon>Bacillati</taxon>
        <taxon>Bacillota</taxon>
        <taxon>Clostridia</taxon>
        <taxon>Eubacteriales</taxon>
        <taxon>Oscillospiraceae</taxon>
        <taxon>Ruminococcus</taxon>
    </lineage>
</organism>
<dbReference type="GO" id="GO:0004124">
    <property type="term" value="F:cysteine synthase activity"/>
    <property type="evidence" value="ECO:0007669"/>
    <property type="project" value="TreeGrafter"/>
</dbReference>
<accession>A0A1H6J2J2</accession>
<evidence type="ECO:0000256" key="3">
    <source>
        <dbReference type="ARBA" id="ARBA00022679"/>
    </source>
</evidence>
<comment type="cofactor">
    <cofactor evidence="1 10">
        <name>pyridoxal 5'-phosphate</name>
        <dbReference type="ChEBI" id="CHEBI:597326"/>
    </cofactor>
</comment>
<evidence type="ECO:0000256" key="10">
    <source>
        <dbReference type="RuleBase" id="RU362118"/>
    </source>
</evidence>
<evidence type="ECO:0000256" key="6">
    <source>
        <dbReference type="ARBA" id="ARBA00047199"/>
    </source>
</evidence>
<gene>
    <name evidence="11" type="ORF">SAMN02910265_01299</name>
</gene>
<evidence type="ECO:0000256" key="1">
    <source>
        <dbReference type="ARBA" id="ARBA00001933"/>
    </source>
</evidence>
<evidence type="ECO:0000256" key="8">
    <source>
        <dbReference type="ARBA" id="ARBA00052699"/>
    </source>
</evidence>
<keyword evidence="11" id="KW-0456">Lyase</keyword>
<dbReference type="AlphaFoldDB" id="A0A1H6J2J2"/>
<dbReference type="GO" id="GO:0030170">
    <property type="term" value="F:pyridoxal phosphate binding"/>
    <property type="evidence" value="ECO:0007669"/>
    <property type="project" value="InterPro"/>
</dbReference>